<accession>A0A251XQC0</accession>
<reference evidence="2 3" key="1">
    <citation type="submission" date="2016-08" db="EMBL/GenBank/DDBJ databases">
        <title>Genome sequence of Clavibacter michiganensis spp. strain CASJ009.</title>
        <authorList>
            <person name="Thapa S.P."/>
            <person name="Coaker G."/>
        </authorList>
    </citation>
    <scope>NUCLEOTIDE SEQUENCE [LARGE SCALE GENOMIC DNA]</scope>
    <source>
        <strain evidence="2">CASJ009</strain>
    </source>
</reference>
<dbReference type="Proteomes" id="UP000195106">
    <property type="component" value="Unassembled WGS sequence"/>
</dbReference>
<proteinExistence type="predicted"/>
<protein>
    <submittedName>
        <fullName evidence="2">Uncharacterized protein</fullName>
    </submittedName>
</protein>
<dbReference type="AlphaFoldDB" id="A0A251XQC0"/>
<feature type="region of interest" description="Disordered" evidence="1">
    <location>
        <begin position="54"/>
        <end position="84"/>
    </location>
</feature>
<evidence type="ECO:0000313" key="2">
    <source>
        <dbReference type="EMBL" id="OUE07463.1"/>
    </source>
</evidence>
<gene>
    <name evidence="2" type="ORF">CMsap09_00845</name>
</gene>
<feature type="region of interest" description="Disordered" evidence="1">
    <location>
        <begin position="1"/>
        <end position="28"/>
    </location>
</feature>
<organism evidence="2 3">
    <name type="scientific">Clavibacter michiganensis</name>
    <dbReference type="NCBI Taxonomy" id="28447"/>
    <lineage>
        <taxon>Bacteria</taxon>
        <taxon>Bacillati</taxon>
        <taxon>Actinomycetota</taxon>
        <taxon>Actinomycetes</taxon>
        <taxon>Micrococcales</taxon>
        <taxon>Microbacteriaceae</taxon>
        <taxon>Clavibacter</taxon>
    </lineage>
</organism>
<name>A0A251XQC0_9MICO</name>
<sequence>MTVIGEMVENDASARTNGPTGASVKRTRPRISPLTVRSRPTCVSVTLAVREPSSSSVKLAGNAYEPSAPTMPMPAMDSTPTALK</sequence>
<dbReference type="EMBL" id="MDHJ01000001">
    <property type="protein sequence ID" value="OUE07463.1"/>
    <property type="molecule type" value="Genomic_DNA"/>
</dbReference>
<comment type="caution">
    <text evidence="2">The sequence shown here is derived from an EMBL/GenBank/DDBJ whole genome shotgun (WGS) entry which is preliminary data.</text>
</comment>
<evidence type="ECO:0000256" key="1">
    <source>
        <dbReference type="SAM" id="MobiDB-lite"/>
    </source>
</evidence>
<evidence type="ECO:0000313" key="3">
    <source>
        <dbReference type="Proteomes" id="UP000195106"/>
    </source>
</evidence>